<sequence>MASYQRGFVRSSALSQLLPMILRLYHPTPQRLRFSSIIFFFQLVNIFMAARMSAMFNVYLLTSVSNGLPLLVSDMKCEHLNRSQSTQH</sequence>
<evidence type="ECO:0000256" key="1">
    <source>
        <dbReference type="SAM" id="Phobius"/>
    </source>
</evidence>
<feature type="transmembrane region" description="Helical" evidence="1">
    <location>
        <begin position="32"/>
        <end position="50"/>
    </location>
</feature>
<keyword evidence="1" id="KW-1133">Transmembrane helix</keyword>
<organism evidence="2 3">
    <name type="scientific">Ajellomyces capsulatus (strain H88)</name>
    <name type="common">Darling's disease fungus</name>
    <name type="synonym">Histoplasma capsulatum</name>
    <dbReference type="NCBI Taxonomy" id="544711"/>
    <lineage>
        <taxon>Eukaryota</taxon>
        <taxon>Fungi</taxon>
        <taxon>Dikarya</taxon>
        <taxon>Ascomycota</taxon>
        <taxon>Pezizomycotina</taxon>
        <taxon>Eurotiomycetes</taxon>
        <taxon>Eurotiomycetidae</taxon>
        <taxon>Onygenales</taxon>
        <taxon>Ajellomycetaceae</taxon>
        <taxon>Histoplasma</taxon>
    </lineage>
</organism>
<keyword evidence="1" id="KW-0812">Transmembrane</keyword>
<proteinExistence type="predicted"/>
<dbReference type="VEuPathDB" id="FungiDB:I7I53_11900"/>
<dbReference type="AlphaFoldDB" id="A0A8A1M0E3"/>
<evidence type="ECO:0000313" key="3">
    <source>
        <dbReference type="Proteomes" id="UP000663419"/>
    </source>
</evidence>
<evidence type="ECO:0000313" key="2">
    <source>
        <dbReference type="EMBL" id="QSS57647.1"/>
    </source>
</evidence>
<name>A0A8A1M0E3_AJEC8</name>
<reference evidence="2" key="1">
    <citation type="submission" date="2021-01" db="EMBL/GenBank/DDBJ databases">
        <title>Chromosome-level genome assembly of a human fungal pathogen reveals clustering of transcriptionally co-regulated genes.</title>
        <authorList>
            <person name="Voorhies M."/>
            <person name="Cohen S."/>
            <person name="Shea T.P."/>
            <person name="Petrus S."/>
            <person name="Munoz J.F."/>
            <person name="Poplawski S."/>
            <person name="Goldman W.E."/>
            <person name="Michael T."/>
            <person name="Cuomo C.A."/>
            <person name="Sil A."/>
            <person name="Beyhan S."/>
        </authorList>
    </citation>
    <scope>NUCLEOTIDE SEQUENCE</scope>
    <source>
        <strain evidence="2">H88</strain>
    </source>
</reference>
<dbReference type="Proteomes" id="UP000663419">
    <property type="component" value="Chromosome 6"/>
</dbReference>
<protein>
    <submittedName>
        <fullName evidence="2">Uncharacterized protein</fullName>
    </submittedName>
</protein>
<keyword evidence="1" id="KW-0472">Membrane</keyword>
<dbReference type="EMBL" id="CP069107">
    <property type="protein sequence ID" value="QSS57647.1"/>
    <property type="molecule type" value="Genomic_DNA"/>
</dbReference>
<gene>
    <name evidence="2" type="ORF">I7I53_11900</name>
</gene>
<accession>A0A8A1M0E3</accession>